<reference evidence="11 12" key="1">
    <citation type="submission" date="2017-09" db="EMBL/GenBank/DDBJ databases">
        <title>Depth-based differentiation of microbial function through sediment-hosted aquifers and enrichment of novel symbionts in the deep terrestrial subsurface.</title>
        <authorList>
            <person name="Probst A.J."/>
            <person name="Ladd B."/>
            <person name="Jarett J.K."/>
            <person name="Geller-Mcgrath D.E."/>
            <person name="Sieber C.M."/>
            <person name="Emerson J.B."/>
            <person name="Anantharaman K."/>
            <person name="Thomas B.C."/>
            <person name="Malmstrom R."/>
            <person name="Stieglmeier M."/>
            <person name="Klingl A."/>
            <person name="Woyke T."/>
            <person name="Ryan C.M."/>
            <person name="Banfield J.F."/>
        </authorList>
    </citation>
    <scope>NUCLEOTIDE SEQUENCE [LARGE SCALE GENOMIC DNA]</scope>
    <source>
        <strain evidence="11">CG23_combo_of_CG06-09_8_20_14_all_49_15</strain>
    </source>
</reference>
<dbReference type="GO" id="GO:0006096">
    <property type="term" value="P:glycolytic process"/>
    <property type="evidence" value="ECO:0007669"/>
    <property type="project" value="UniProtKB-UniRule"/>
</dbReference>
<comment type="catalytic activity">
    <reaction evidence="1 6 10">
        <text>(2R)-2-phosphoglycerate = (2R)-3-phosphoglycerate</text>
        <dbReference type="Rhea" id="RHEA:15901"/>
        <dbReference type="ChEBI" id="CHEBI:58272"/>
        <dbReference type="ChEBI" id="CHEBI:58289"/>
        <dbReference type="EC" id="5.4.2.11"/>
    </reaction>
</comment>
<evidence type="ECO:0000256" key="2">
    <source>
        <dbReference type="ARBA" id="ARBA00006717"/>
    </source>
</evidence>
<evidence type="ECO:0000313" key="12">
    <source>
        <dbReference type="Proteomes" id="UP000230729"/>
    </source>
</evidence>
<evidence type="ECO:0000256" key="6">
    <source>
        <dbReference type="HAMAP-Rule" id="MF_01039"/>
    </source>
</evidence>
<comment type="function">
    <text evidence="6 10">Catalyzes the interconversion of 2-phosphoglycerate and 3-phosphoglycerate.</text>
</comment>
<dbReference type="NCBIfam" id="NF010713">
    <property type="entry name" value="PRK14115.1"/>
    <property type="match status" value="1"/>
</dbReference>
<keyword evidence="3 6" id="KW-0312">Gluconeogenesis</keyword>
<feature type="binding site" evidence="6 8">
    <location>
        <position position="66"/>
    </location>
    <ligand>
        <name>substrate</name>
    </ligand>
</feature>
<dbReference type="EMBL" id="PCSD01000025">
    <property type="protein sequence ID" value="PIP34035.1"/>
    <property type="molecule type" value="Genomic_DNA"/>
</dbReference>
<evidence type="ECO:0000256" key="10">
    <source>
        <dbReference type="RuleBase" id="RU004512"/>
    </source>
</evidence>
<dbReference type="PANTHER" id="PTHR11931">
    <property type="entry name" value="PHOSPHOGLYCERATE MUTASE"/>
    <property type="match status" value="1"/>
</dbReference>
<name>A0A2G9ZLI5_9BACT</name>
<keyword evidence="5 6" id="KW-0413">Isomerase</keyword>
<feature type="binding site" evidence="6 8">
    <location>
        <begin position="93"/>
        <end position="96"/>
    </location>
    <ligand>
        <name>substrate</name>
    </ligand>
</feature>
<comment type="caution">
    <text evidence="6">Lacks conserved residue(s) required for the propagation of feature annotation.</text>
</comment>
<evidence type="ECO:0000256" key="8">
    <source>
        <dbReference type="PIRSR" id="PIRSR613078-2"/>
    </source>
</evidence>
<dbReference type="GO" id="GO:0004619">
    <property type="term" value="F:phosphoglycerate mutase activity"/>
    <property type="evidence" value="ECO:0007669"/>
    <property type="project" value="UniProtKB-UniRule"/>
</dbReference>
<comment type="pathway">
    <text evidence="6 10">Carbohydrate degradation; glycolysis; pyruvate from D-glyceraldehyde 3-phosphate: step 3/5.</text>
</comment>
<dbReference type="PIRSF" id="PIRSF000709">
    <property type="entry name" value="6PFK_2-Ptase"/>
    <property type="match status" value="1"/>
</dbReference>
<dbReference type="SUPFAM" id="SSF53254">
    <property type="entry name" value="Phosphoglycerate mutase-like"/>
    <property type="match status" value="1"/>
</dbReference>
<dbReference type="PROSITE" id="PS00175">
    <property type="entry name" value="PG_MUTASE"/>
    <property type="match status" value="1"/>
</dbReference>
<dbReference type="Pfam" id="PF00300">
    <property type="entry name" value="His_Phos_1"/>
    <property type="match status" value="2"/>
</dbReference>
<gene>
    <name evidence="6" type="primary">gpmA</name>
    <name evidence="11" type="ORF">COX22_01255</name>
</gene>
<dbReference type="InterPro" id="IPR029033">
    <property type="entry name" value="His_PPase_superfam"/>
</dbReference>
<sequence length="235" mass="27832">MPSAQPTIKLVIVRHGENIWNFENRFCGWTDVEMTAKGREQTKVSAEILRRHGYEFDLCHTSVLKRAIETVWIILKEMNLSWIPVQKHWRLNERSYGALQGQDKADLAAKYGKEQVDRWRWDYREKPPLLNLNDKRHPRFDRRYQGVKTSLLPAGESIADTYRRVLPYWQKTIAPDLKKGKRILISGHKNCLRALIKHIEGVPEQEVPRLDMPLGVILVYEFNRRLELQKKYFLE</sequence>
<comment type="similarity">
    <text evidence="2 6">Belongs to the phosphoglycerate mutase family. BPG-dependent PGAM subfamily.</text>
</comment>
<dbReference type="InterPro" id="IPR013078">
    <property type="entry name" value="His_Pase_superF_clade-1"/>
</dbReference>
<feature type="binding site" evidence="6 8">
    <location>
        <position position="104"/>
    </location>
    <ligand>
        <name>substrate</name>
    </ligand>
</feature>
<feature type="active site" description="Tele-phosphohistidine intermediate" evidence="6 7">
    <location>
        <position position="15"/>
    </location>
</feature>
<proteinExistence type="inferred from homology"/>
<dbReference type="CDD" id="cd07067">
    <property type="entry name" value="HP_PGM_like"/>
    <property type="match status" value="1"/>
</dbReference>
<dbReference type="InterPro" id="IPR005952">
    <property type="entry name" value="Phosphogly_mut1"/>
</dbReference>
<comment type="caution">
    <text evidence="11">The sequence shown here is derived from an EMBL/GenBank/DDBJ whole genome shotgun (WGS) entry which is preliminary data.</text>
</comment>
<evidence type="ECO:0000256" key="7">
    <source>
        <dbReference type="PIRSR" id="PIRSR613078-1"/>
    </source>
</evidence>
<feature type="site" description="Transition state stabilizer" evidence="6 9">
    <location>
        <position position="188"/>
    </location>
</feature>
<dbReference type="InterPro" id="IPR001345">
    <property type="entry name" value="PG/BPGM_mutase_AS"/>
</dbReference>
<keyword evidence="4 6" id="KW-0324">Glycolysis</keyword>
<dbReference type="UniPathway" id="UPA00109">
    <property type="reaction ID" value="UER00186"/>
</dbReference>
<evidence type="ECO:0000256" key="3">
    <source>
        <dbReference type="ARBA" id="ARBA00022432"/>
    </source>
</evidence>
<dbReference type="AlphaFoldDB" id="A0A2G9ZLI5"/>
<feature type="binding site" evidence="8">
    <location>
        <begin position="14"/>
        <end position="21"/>
    </location>
    <ligand>
        <name>substrate</name>
    </ligand>
</feature>
<organism evidence="11 12">
    <name type="scientific">Candidatus Falkowbacteria bacterium CG23_combo_of_CG06-09_8_20_14_all_49_15</name>
    <dbReference type="NCBI Taxonomy" id="1974572"/>
    <lineage>
        <taxon>Bacteria</taxon>
        <taxon>Candidatus Falkowiibacteriota</taxon>
    </lineage>
</organism>
<accession>A0A2G9ZLI5</accession>
<dbReference type="EC" id="5.4.2.11" evidence="6 10"/>
<evidence type="ECO:0000256" key="5">
    <source>
        <dbReference type="ARBA" id="ARBA00023235"/>
    </source>
</evidence>
<evidence type="ECO:0000256" key="9">
    <source>
        <dbReference type="PIRSR" id="PIRSR613078-3"/>
    </source>
</evidence>
<evidence type="ECO:0000313" key="11">
    <source>
        <dbReference type="EMBL" id="PIP34035.1"/>
    </source>
</evidence>
<dbReference type="Proteomes" id="UP000230729">
    <property type="component" value="Unassembled WGS sequence"/>
</dbReference>
<dbReference type="Gene3D" id="3.40.50.1240">
    <property type="entry name" value="Phosphoglycerate mutase-like"/>
    <property type="match status" value="1"/>
</dbReference>
<dbReference type="SMART" id="SM00855">
    <property type="entry name" value="PGAM"/>
    <property type="match status" value="1"/>
</dbReference>
<dbReference type="HAMAP" id="MF_01039">
    <property type="entry name" value="PGAM_GpmA"/>
    <property type="match status" value="1"/>
</dbReference>
<dbReference type="NCBIfam" id="TIGR01258">
    <property type="entry name" value="pgm_1"/>
    <property type="match status" value="1"/>
</dbReference>
<evidence type="ECO:0000256" key="4">
    <source>
        <dbReference type="ARBA" id="ARBA00023152"/>
    </source>
</evidence>
<evidence type="ECO:0000256" key="1">
    <source>
        <dbReference type="ARBA" id="ARBA00000380"/>
    </source>
</evidence>
<dbReference type="GO" id="GO:0006094">
    <property type="term" value="P:gluconeogenesis"/>
    <property type="evidence" value="ECO:0007669"/>
    <property type="project" value="UniProtKB-UniRule"/>
</dbReference>
<dbReference type="FunFam" id="3.40.50.1240:FF:000003">
    <property type="entry name" value="2,3-bisphosphoglycerate-dependent phosphoglycerate mutase"/>
    <property type="match status" value="1"/>
</dbReference>
<protein>
    <recommendedName>
        <fullName evidence="6 10">2,3-bisphosphoglycerate-dependent phosphoglycerate mutase</fullName>
        <shortName evidence="6">BPG-dependent PGAM</shortName>
        <shortName evidence="6">PGAM</shortName>
        <shortName evidence="6">Phosphoglyceromutase</shortName>
        <shortName evidence="6">dPGM</shortName>
        <ecNumber evidence="6 10">5.4.2.11</ecNumber>
    </recommendedName>
</protein>
<feature type="active site" description="Proton donor/acceptor" evidence="6 7">
    <location>
        <position position="93"/>
    </location>
</feature>